<dbReference type="InterPro" id="IPR029063">
    <property type="entry name" value="SAM-dependent_MTases_sf"/>
</dbReference>
<dbReference type="HOGENOM" id="CLU_1228808_0_0_3"/>
<reference evidence="1" key="1">
    <citation type="submission" date="2006-06" db="EMBL/GenBank/DDBJ databases">
        <title>Complete sequence of Trichodesmium erythraeum IMS101.</title>
        <authorList>
            <consortium name="US DOE Joint Genome Institute"/>
            <person name="Copeland A."/>
            <person name="Lucas S."/>
            <person name="Lapidus A."/>
            <person name="Barry K."/>
            <person name="Detter J.C."/>
            <person name="Glavina del Rio T."/>
            <person name="Hammon N."/>
            <person name="Israni S."/>
            <person name="Dalin E."/>
            <person name="Tice H."/>
            <person name="Pitluck S."/>
            <person name="Kiss H."/>
            <person name="Munk A.C."/>
            <person name="Brettin T."/>
            <person name="Bruce D."/>
            <person name="Han C."/>
            <person name="Tapia R."/>
            <person name="Gilna P."/>
            <person name="Schmutz J."/>
            <person name="Larimer F."/>
            <person name="Land M."/>
            <person name="Hauser L."/>
            <person name="Kyrpides N."/>
            <person name="Kim E."/>
            <person name="Richardson P."/>
        </authorList>
    </citation>
    <scope>NUCLEOTIDE SEQUENCE [LARGE SCALE GENOMIC DNA]</scope>
    <source>
        <strain evidence="1">IMS101</strain>
    </source>
</reference>
<dbReference type="Pfam" id="PF13578">
    <property type="entry name" value="Methyltransf_24"/>
    <property type="match status" value="1"/>
</dbReference>
<dbReference type="AlphaFoldDB" id="Q111V0"/>
<name>Q111V0_TRIEI</name>
<protein>
    <submittedName>
        <fullName evidence="1">O-methyltransferase-like</fullName>
    </submittedName>
</protein>
<dbReference type="SUPFAM" id="SSF53335">
    <property type="entry name" value="S-adenosyl-L-methionine-dependent methyltransferases"/>
    <property type="match status" value="1"/>
</dbReference>
<proteinExistence type="predicted"/>
<dbReference type="STRING" id="203124.Tery_2518"/>
<sequence>MRHIKNKYTKQLQKAISPQSLEINWIKKEDSWLLDNFKGPIVPIPKALMREKIEELAHLANQLGPKPLWEGYENLQNYPRDVKEATRTANQVRTQAKVGDFYAHLVQKRKPSVVVEFGTAFGVSGMYWLSGLEGNNFGELLSFDPNEVWAEIARKNLSGISNRFQLVNGTFEDNIDAYLGSDRQIDMAFIDAIHTSEFVFSQFEIVVARLAPNGIVLLDDIYFSEDMKYAWKTIALSDRVKASAAIERVGIVELKG</sequence>
<dbReference type="eggNOG" id="COG4122">
    <property type="taxonomic scope" value="Bacteria"/>
</dbReference>
<dbReference type="EMBL" id="CP000393">
    <property type="protein sequence ID" value="ABG51724.1"/>
    <property type="molecule type" value="Genomic_DNA"/>
</dbReference>
<gene>
    <name evidence="1" type="ordered locus">Tery_2518</name>
</gene>
<dbReference type="RefSeq" id="WP_011612087.1">
    <property type="nucleotide sequence ID" value="NC_008312.1"/>
</dbReference>
<dbReference type="GO" id="GO:0008168">
    <property type="term" value="F:methyltransferase activity"/>
    <property type="evidence" value="ECO:0007669"/>
    <property type="project" value="UniProtKB-KW"/>
</dbReference>
<evidence type="ECO:0000313" key="1">
    <source>
        <dbReference type="EMBL" id="ABG51724.1"/>
    </source>
</evidence>
<dbReference type="Gene3D" id="3.40.50.150">
    <property type="entry name" value="Vaccinia Virus protein VP39"/>
    <property type="match status" value="1"/>
</dbReference>
<dbReference type="KEGG" id="ter:Tery_2518"/>
<keyword evidence="1" id="KW-0489">Methyltransferase</keyword>
<accession>Q111V0</accession>
<dbReference type="GO" id="GO:0032259">
    <property type="term" value="P:methylation"/>
    <property type="evidence" value="ECO:0007669"/>
    <property type="project" value="UniProtKB-KW"/>
</dbReference>
<keyword evidence="1" id="KW-0808">Transferase</keyword>
<organism evidence="1">
    <name type="scientific">Trichodesmium erythraeum (strain IMS101)</name>
    <dbReference type="NCBI Taxonomy" id="203124"/>
    <lineage>
        <taxon>Bacteria</taxon>
        <taxon>Bacillati</taxon>
        <taxon>Cyanobacteriota</taxon>
        <taxon>Cyanophyceae</taxon>
        <taxon>Oscillatoriophycideae</taxon>
        <taxon>Oscillatoriales</taxon>
        <taxon>Microcoleaceae</taxon>
        <taxon>Trichodesmium</taxon>
    </lineage>
</organism>